<evidence type="ECO:0000313" key="2">
    <source>
        <dbReference type="Proteomes" id="UP000693946"/>
    </source>
</evidence>
<dbReference type="EMBL" id="JAGKHQ010000004">
    <property type="protein sequence ID" value="KAG7517366.1"/>
    <property type="molecule type" value="Genomic_DNA"/>
</dbReference>
<accession>A0AAV6SLV1</accession>
<name>A0AAV6SLV1_SOLSE</name>
<dbReference type="AlphaFoldDB" id="A0AAV6SLV1"/>
<dbReference type="Proteomes" id="UP000693946">
    <property type="component" value="Linkage Group LG12"/>
</dbReference>
<proteinExistence type="predicted"/>
<keyword evidence="2" id="KW-1185">Reference proteome</keyword>
<protein>
    <submittedName>
        <fullName evidence="1">Uncharacterized protein</fullName>
    </submittedName>
</protein>
<evidence type="ECO:0000313" key="1">
    <source>
        <dbReference type="EMBL" id="KAG7517366.1"/>
    </source>
</evidence>
<sequence>MEPAGSTCTDLTPKQQSEWIVQNTTHLENLGRTMDRMAVHHKAMFRSLTPPQSAAPPDSIVFTTYGKTSKTPITPFPKRSWSFNWSRLTNRQLTSCTSCQTTTVFADRQHHFLHTDYSSFSLCALTTISPCTAQSQPSRLFQWLIISKWRRLEPLSMLHYLAHTPLPPPYLIVLYINIKYRLK</sequence>
<comment type="caution">
    <text evidence="1">The sequence shown here is derived from an EMBL/GenBank/DDBJ whole genome shotgun (WGS) entry which is preliminary data.</text>
</comment>
<reference evidence="1 2" key="1">
    <citation type="journal article" date="2021" name="Sci. Rep.">
        <title>Chromosome anchoring in Senegalese sole (Solea senegalensis) reveals sex-associated markers and genome rearrangements in flatfish.</title>
        <authorList>
            <person name="Guerrero-Cozar I."/>
            <person name="Gomez-Garrido J."/>
            <person name="Berbel C."/>
            <person name="Martinez-Blanch J.F."/>
            <person name="Alioto T."/>
            <person name="Claros M.G."/>
            <person name="Gagnaire P.A."/>
            <person name="Manchado M."/>
        </authorList>
    </citation>
    <scope>NUCLEOTIDE SEQUENCE [LARGE SCALE GENOMIC DNA]</scope>
    <source>
        <strain evidence="1">Sse05_10M</strain>
    </source>
</reference>
<organism evidence="1 2">
    <name type="scientific">Solea senegalensis</name>
    <name type="common">Senegalese sole</name>
    <dbReference type="NCBI Taxonomy" id="28829"/>
    <lineage>
        <taxon>Eukaryota</taxon>
        <taxon>Metazoa</taxon>
        <taxon>Chordata</taxon>
        <taxon>Craniata</taxon>
        <taxon>Vertebrata</taxon>
        <taxon>Euteleostomi</taxon>
        <taxon>Actinopterygii</taxon>
        <taxon>Neopterygii</taxon>
        <taxon>Teleostei</taxon>
        <taxon>Neoteleostei</taxon>
        <taxon>Acanthomorphata</taxon>
        <taxon>Carangaria</taxon>
        <taxon>Pleuronectiformes</taxon>
        <taxon>Pleuronectoidei</taxon>
        <taxon>Soleidae</taxon>
        <taxon>Solea</taxon>
    </lineage>
</organism>
<gene>
    <name evidence="1" type="ORF">JOB18_005819</name>
</gene>